<reference evidence="3" key="1">
    <citation type="submission" date="2016-01" db="EMBL/GenBank/DDBJ databases">
        <title>Draft genome sequence of Thermodesulfovibrio aggregans strain TGE-P1.</title>
        <authorList>
            <person name="Sekiguchi Y."/>
            <person name="Ohashi A."/>
            <person name="Matsuura N."/>
            <person name="Tourlousse M.D."/>
        </authorList>
    </citation>
    <scope>NUCLEOTIDE SEQUENCE [LARGE SCALE GENOMIC DNA]</scope>
    <source>
        <strain evidence="3">TGE-P1</strain>
    </source>
</reference>
<organism evidence="2 3">
    <name type="scientific">Thermodesulfovibrio aggregans</name>
    <dbReference type="NCBI Taxonomy" id="86166"/>
    <lineage>
        <taxon>Bacteria</taxon>
        <taxon>Pseudomonadati</taxon>
        <taxon>Nitrospirota</taxon>
        <taxon>Thermodesulfovibrionia</taxon>
        <taxon>Thermodesulfovibrionales</taxon>
        <taxon>Thermodesulfovibrionaceae</taxon>
        <taxon>Thermodesulfovibrio</taxon>
    </lineage>
</organism>
<evidence type="ECO:0000313" key="2">
    <source>
        <dbReference type="EMBL" id="GAQ94545.1"/>
    </source>
</evidence>
<dbReference type="EMBL" id="BCNO01000001">
    <property type="protein sequence ID" value="GAQ94545.1"/>
    <property type="molecule type" value="Genomic_DNA"/>
</dbReference>
<dbReference type="PANTHER" id="PTHR43852:SF3">
    <property type="entry name" value="NUCLEOTIDYLTRANSFERASE"/>
    <property type="match status" value="1"/>
</dbReference>
<keyword evidence="3" id="KW-1185">Reference proteome</keyword>
<dbReference type="Proteomes" id="UP000054976">
    <property type="component" value="Unassembled WGS sequence"/>
</dbReference>
<dbReference type="InterPro" id="IPR043519">
    <property type="entry name" value="NT_sf"/>
</dbReference>
<dbReference type="Gene3D" id="3.30.460.10">
    <property type="entry name" value="Beta Polymerase, domain 2"/>
    <property type="match status" value="1"/>
</dbReference>
<feature type="domain" description="Polymerase beta nucleotidyltransferase" evidence="1">
    <location>
        <begin position="13"/>
        <end position="105"/>
    </location>
</feature>
<dbReference type="CDD" id="cd05403">
    <property type="entry name" value="NT_KNTase_like"/>
    <property type="match status" value="1"/>
</dbReference>
<dbReference type="SUPFAM" id="SSF81301">
    <property type="entry name" value="Nucleotidyltransferase"/>
    <property type="match status" value="1"/>
</dbReference>
<dbReference type="OrthoDB" id="90159at2"/>
<protein>
    <recommendedName>
        <fullName evidence="1">Polymerase beta nucleotidyltransferase domain-containing protein</fullName>
    </recommendedName>
</protein>
<evidence type="ECO:0000313" key="3">
    <source>
        <dbReference type="Proteomes" id="UP000054976"/>
    </source>
</evidence>
<accession>A0A0U9HUM0</accession>
<dbReference type="PANTHER" id="PTHR43852">
    <property type="entry name" value="NUCLEOTIDYLTRANSFERASE"/>
    <property type="match status" value="1"/>
</dbReference>
<gene>
    <name evidence="2" type="ORF">TAGGR_1729</name>
</gene>
<sequence>MKELIEKEKILSKIRDILIKYGNSIKFAYLFGSVAKGHSDEYSDIDIGIYFAENLSDEVKNSVRFEIMDTLEPYKVDICYLDSDDIDPEIFLEATDGIPIIINDEETLYDARIKYVHLFEELKSLA</sequence>
<name>A0A0U9HUM0_9BACT</name>
<comment type="caution">
    <text evidence="2">The sequence shown here is derived from an EMBL/GenBank/DDBJ whole genome shotgun (WGS) entry which is preliminary data.</text>
</comment>
<dbReference type="RefSeq" id="WP_059175988.1">
    <property type="nucleotide sequence ID" value="NZ_BCNO01000001.1"/>
</dbReference>
<dbReference type="InterPro" id="IPR041633">
    <property type="entry name" value="Polbeta"/>
</dbReference>
<dbReference type="Pfam" id="PF18765">
    <property type="entry name" value="Polbeta"/>
    <property type="match status" value="1"/>
</dbReference>
<dbReference type="STRING" id="86166.TAGGR_1729"/>
<dbReference type="AlphaFoldDB" id="A0A0U9HUM0"/>
<proteinExistence type="predicted"/>
<dbReference type="InterPro" id="IPR052930">
    <property type="entry name" value="TA_antitoxin_MntA"/>
</dbReference>
<evidence type="ECO:0000259" key="1">
    <source>
        <dbReference type="Pfam" id="PF18765"/>
    </source>
</evidence>